<dbReference type="GO" id="GO:0000287">
    <property type="term" value="F:magnesium ion binding"/>
    <property type="evidence" value="ECO:0007669"/>
    <property type="project" value="TreeGrafter"/>
</dbReference>
<dbReference type="STRING" id="200904.GCA_900168775_01346"/>
<dbReference type="RefSeq" id="WP_113869814.1">
    <property type="nucleotide sequence ID" value="NZ_BAABQN010000009.1"/>
</dbReference>
<dbReference type="PANTHER" id="PTHR10000:SF8">
    <property type="entry name" value="HAD SUPERFAMILY HYDROLASE-LIKE, TYPE 3"/>
    <property type="match status" value="1"/>
</dbReference>
<dbReference type="PROSITE" id="PS01229">
    <property type="entry name" value="COF_2"/>
    <property type="match status" value="1"/>
</dbReference>
<evidence type="ECO:0000313" key="2">
    <source>
        <dbReference type="Proteomes" id="UP000252254"/>
    </source>
</evidence>
<dbReference type="InterPro" id="IPR036412">
    <property type="entry name" value="HAD-like_sf"/>
</dbReference>
<comment type="caution">
    <text evidence="1">The sequence shown here is derived from an EMBL/GenBank/DDBJ whole genome shotgun (WGS) entry which is preliminary data.</text>
</comment>
<reference evidence="1 2" key="1">
    <citation type="submission" date="2018-06" db="EMBL/GenBank/DDBJ databases">
        <title>Genomic Encyclopedia of Type Strains, Phase IV (KMG-IV): sequencing the most valuable type-strain genomes for metagenomic binning, comparative biology and taxonomic classification.</title>
        <authorList>
            <person name="Goeker M."/>
        </authorList>
    </citation>
    <scope>NUCLEOTIDE SEQUENCE [LARGE SCALE GENOMIC DNA]</scope>
    <source>
        <strain evidence="1 2">DSM 15140</strain>
    </source>
</reference>
<dbReference type="Gene3D" id="3.40.50.1000">
    <property type="entry name" value="HAD superfamily/HAD-like"/>
    <property type="match status" value="1"/>
</dbReference>
<evidence type="ECO:0008006" key="3">
    <source>
        <dbReference type="Google" id="ProtNLM"/>
    </source>
</evidence>
<dbReference type="SFLD" id="SFLDS00003">
    <property type="entry name" value="Haloacid_Dehalogenase"/>
    <property type="match status" value="1"/>
</dbReference>
<dbReference type="PROSITE" id="PS01228">
    <property type="entry name" value="COF_1"/>
    <property type="match status" value="1"/>
</dbReference>
<dbReference type="Proteomes" id="UP000252254">
    <property type="component" value="Unassembled WGS sequence"/>
</dbReference>
<evidence type="ECO:0000313" key="1">
    <source>
        <dbReference type="EMBL" id="RBO94593.1"/>
    </source>
</evidence>
<protein>
    <recommendedName>
        <fullName evidence="3">Cof subfamily protein (Haloacid dehalogenase superfamily)/HAD superfamily hydrolase (TIGR01484 family)</fullName>
    </recommendedName>
</protein>
<keyword evidence="2" id="KW-1185">Reference proteome</keyword>
<gene>
    <name evidence="1" type="ORF">DES48_11080</name>
</gene>
<dbReference type="GO" id="GO:0016791">
    <property type="term" value="F:phosphatase activity"/>
    <property type="evidence" value="ECO:0007669"/>
    <property type="project" value="TreeGrafter"/>
</dbReference>
<proteinExistence type="predicted"/>
<name>A0A366DWY0_9BACI</name>
<dbReference type="InterPro" id="IPR000150">
    <property type="entry name" value="Cof"/>
</dbReference>
<dbReference type="SUPFAM" id="SSF56784">
    <property type="entry name" value="HAD-like"/>
    <property type="match status" value="1"/>
</dbReference>
<dbReference type="PANTHER" id="PTHR10000">
    <property type="entry name" value="PHOSPHOSERINE PHOSPHATASE"/>
    <property type="match status" value="1"/>
</dbReference>
<dbReference type="EMBL" id="QNRI01000010">
    <property type="protein sequence ID" value="RBO94593.1"/>
    <property type="molecule type" value="Genomic_DNA"/>
</dbReference>
<sequence>MRNYKALFLDIDGTILLPSHTIQPSTIKAVKQVKTKGIEVFLATGRPLHEIDWIAKVLDVHSYIGYNGAYASIKNDVIVNKAIPKQVVDHYYHVSKKLGHEMVLYTADKNLFTSLQAKMVQDFIGYFDLKKNDLFEPNRTQDILGITIMGATREDLKLYETKEPIYFSQVNVEGLTDNYDVIRKNVNKGSAIQQVLESLSISTESAIAFGDGMNDKHMLQVVGEGFAMGNAHPELFNFAKHRTTSVGEDGIFNGLKSLSIIP</sequence>
<dbReference type="Pfam" id="PF08282">
    <property type="entry name" value="Hydrolase_3"/>
    <property type="match status" value="1"/>
</dbReference>
<dbReference type="InterPro" id="IPR006379">
    <property type="entry name" value="HAD-SF_hydro_IIB"/>
</dbReference>
<dbReference type="NCBIfam" id="TIGR01484">
    <property type="entry name" value="HAD-SF-IIB"/>
    <property type="match status" value="1"/>
</dbReference>
<accession>A0A366DWY0</accession>
<organism evidence="1 2">
    <name type="scientific">Paraliobacillus ryukyuensis</name>
    <dbReference type="NCBI Taxonomy" id="200904"/>
    <lineage>
        <taxon>Bacteria</taxon>
        <taxon>Bacillati</taxon>
        <taxon>Bacillota</taxon>
        <taxon>Bacilli</taxon>
        <taxon>Bacillales</taxon>
        <taxon>Bacillaceae</taxon>
        <taxon>Paraliobacillus</taxon>
    </lineage>
</organism>
<dbReference type="Gene3D" id="3.30.1240.10">
    <property type="match status" value="1"/>
</dbReference>
<dbReference type="AlphaFoldDB" id="A0A366DWY0"/>
<dbReference type="InterPro" id="IPR023214">
    <property type="entry name" value="HAD_sf"/>
</dbReference>
<dbReference type="SFLD" id="SFLDG01140">
    <property type="entry name" value="C2.B:_Phosphomannomutase_and_P"/>
    <property type="match status" value="1"/>
</dbReference>
<dbReference type="OrthoDB" id="9810101at2"/>
<dbReference type="NCBIfam" id="TIGR00099">
    <property type="entry name" value="Cof-subfamily"/>
    <property type="match status" value="1"/>
</dbReference>
<dbReference type="GO" id="GO:0005829">
    <property type="term" value="C:cytosol"/>
    <property type="evidence" value="ECO:0007669"/>
    <property type="project" value="TreeGrafter"/>
</dbReference>